<name>A0A6I1B8G7_PHOVU</name>
<evidence type="ECO:0000313" key="1">
    <source>
        <dbReference type="EMBL" id="KAB6632300.1"/>
    </source>
</evidence>
<organism evidence="1 2">
    <name type="scientific">Phocaeicola vulgatus</name>
    <name type="common">Bacteroides vulgatus</name>
    <dbReference type="NCBI Taxonomy" id="821"/>
    <lineage>
        <taxon>Bacteria</taxon>
        <taxon>Pseudomonadati</taxon>
        <taxon>Bacteroidota</taxon>
        <taxon>Bacteroidia</taxon>
        <taxon>Bacteroidales</taxon>
        <taxon>Bacteroidaceae</taxon>
        <taxon>Phocaeicola</taxon>
    </lineage>
</organism>
<dbReference type="EMBL" id="WDAL01000037">
    <property type="protein sequence ID" value="KAB6632300.1"/>
    <property type="molecule type" value="Genomic_DNA"/>
</dbReference>
<reference evidence="1 2" key="1">
    <citation type="journal article" date="2019" name="Nat. Med.">
        <title>A library of human gut bacterial isolates paired with longitudinal multiomics data enables mechanistic microbiome research.</title>
        <authorList>
            <person name="Poyet M."/>
            <person name="Groussin M."/>
            <person name="Gibbons S.M."/>
            <person name="Avila-Pacheco J."/>
            <person name="Jiang X."/>
            <person name="Kearney S.M."/>
            <person name="Perrotta A.R."/>
            <person name="Berdy B."/>
            <person name="Zhao S."/>
            <person name="Lieberman T.D."/>
            <person name="Swanson P.K."/>
            <person name="Smith M."/>
            <person name="Roesemann S."/>
            <person name="Alexander J.E."/>
            <person name="Rich S.A."/>
            <person name="Livny J."/>
            <person name="Vlamakis H."/>
            <person name="Clish C."/>
            <person name="Bullock K."/>
            <person name="Deik A."/>
            <person name="Scott J."/>
            <person name="Pierce K.A."/>
            <person name="Xavier R.J."/>
            <person name="Alm E.J."/>
        </authorList>
    </citation>
    <scope>NUCLEOTIDE SEQUENCE [LARGE SCALE GENOMIC DNA]</scope>
    <source>
        <strain evidence="1 2">BIOML-A98</strain>
    </source>
</reference>
<dbReference type="Proteomes" id="UP000462015">
    <property type="component" value="Unassembled WGS sequence"/>
</dbReference>
<comment type="caution">
    <text evidence="1">The sequence shown here is derived from an EMBL/GenBank/DDBJ whole genome shotgun (WGS) entry which is preliminary data.</text>
</comment>
<sequence>MKLKLNIKGMKLKLNIIDYIWYTGERFHQEKKSPGDGNLLIAICWYCTFFLPLSSLLNKLRISSIIQILGSIVLIIIPFVFCRIRYKKKKKELIELQYKNKKKWGKRLLTIWSILIIVVIVEFVFLIKTGFWHLGA</sequence>
<accession>A0A6I1B8G7</accession>
<gene>
    <name evidence="1" type="ORF">GAY12_16960</name>
</gene>
<proteinExistence type="predicted"/>
<evidence type="ECO:0000313" key="2">
    <source>
        <dbReference type="Proteomes" id="UP000462015"/>
    </source>
</evidence>
<protein>
    <submittedName>
        <fullName evidence="1">Uncharacterized protein</fullName>
    </submittedName>
</protein>
<dbReference type="AlphaFoldDB" id="A0A6I1B8G7"/>